<organism evidence="1 2">
    <name type="scientific">Clostridium autoethanogenum</name>
    <dbReference type="NCBI Taxonomy" id="84023"/>
    <lineage>
        <taxon>Bacteria</taxon>
        <taxon>Bacillati</taxon>
        <taxon>Bacillota</taxon>
        <taxon>Clostridia</taxon>
        <taxon>Eubacteriales</taxon>
        <taxon>Clostridiaceae</taxon>
        <taxon>Clostridium</taxon>
    </lineage>
</organism>
<sequence>MGKQEQLENSEEITLIDFLYKDTNLINSFYSQIFGGDLTALTKSEISADENSNDLTGSIKLVKGSKLTKHLNTENTTKNINPYDSKVIKLLEQFNLEVLPLNDVYNGSIVATKGKLTYRNYNIIDQIFPFIEKNKLVPEFNAPINPNARGKNRNNTLGKAIQDIIKMIPYGLEFSVETTTDETATCIINKEHLTISPDDLFRSYGNIIPSIWTIIGILDVTELNTTDNMTEEFKSIIDGTNSAFASMVLKNNMNVIRPIAIYRKLSV</sequence>
<evidence type="ECO:0000313" key="2">
    <source>
        <dbReference type="Proteomes" id="UP000277999"/>
    </source>
</evidence>
<dbReference type="Proteomes" id="UP000277999">
    <property type="component" value="Unassembled WGS sequence"/>
</dbReference>
<gene>
    <name evidence="1" type="ORF">D9O40_00915</name>
</gene>
<name>A0A3M0T4M8_9CLOT</name>
<proteinExistence type="predicted"/>
<comment type="caution">
    <text evidence="1">The sequence shown here is derived from an EMBL/GenBank/DDBJ whole genome shotgun (WGS) entry which is preliminary data.</text>
</comment>
<protein>
    <submittedName>
        <fullName evidence="1">Uncharacterized protein</fullName>
    </submittedName>
</protein>
<dbReference type="RefSeq" id="WP_122057705.1">
    <property type="nucleotide sequence ID" value="NZ_RFAQ01000001.1"/>
</dbReference>
<evidence type="ECO:0000313" key="1">
    <source>
        <dbReference type="EMBL" id="RMD04942.1"/>
    </source>
</evidence>
<accession>A0A3M0T4M8</accession>
<dbReference type="EMBL" id="RFAQ01000001">
    <property type="protein sequence ID" value="RMD04942.1"/>
    <property type="molecule type" value="Genomic_DNA"/>
</dbReference>
<dbReference type="AlphaFoldDB" id="A0A3M0T4M8"/>
<reference evidence="1 2" key="1">
    <citation type="submission" date="2018-10" db="EMBL/GenBank/DDBJ databases">
        <title>Genome-centric metagenomics revealed C2 chemical producing, CO utilizing Clostridium with novel acetogenic gene cluster.</title>
        <authorList>
            <person name="Kang H."/>
            <person name="Park B."/>
            <person name="Choi I.G."/>
            <person name="Chang I.S."/>
        </authorList>
    </citation>
    <scope>NUCLEOTIDE SEQUENCE [LARGE SCALE GENOMIC DNA]</scope>
    <source>
        <strain evidence="1 2">H21-9</strain>
    </source>
</reference>